<sequence>MVGCLQSACVSCRSSEARLQSRREAVS</sequence>
<organism evidence="1">
    <name type="scientific">Anguilla anguilla</name>
    <name type="common">European freshwater eel</name>
    <name type="synonym">Muraena anguilla</name>
    <dbReference type="NCBI Taxonomy" id="7936"/>
    <lineage>
        <taxon>Eukaryota</taxon>
        <taxon>Metazoa</taxon>
        <taxon>Chordata</taxon>
        <taxon>Craniata</taxon>
        <taxon>Vertebrata</taxon>
        <taxon>Euteleostomi</taxon>
        <taxon>Actinopterygii</taxon>
        <taxon>Neopterygii</taxon>
        <taxon>Teleostei</taxon>
        <taxon>Anguilliformes</taxon>
        <taxon>Anguillidae</taxon>
        <taxon>Anguilla</taxon>
    </lineage>
</organism>
<protein>
    <submittedName>
        <fullName evidence="1">Uncharacterized protein</fullName>
    </submittedName>
</protein>
<dbReference type="EMBL" id="GBXM01096526">
    <property type="protein sequence ID" value="JAH12051.1"/>
    <property type="molecule type" value="Transcribed_RNA"/>
</dbReference>
<dbReference type="AlphaFoldDB" id="A0A0E9Q575"/>
<name>A0A0E9Q575_ANGAN</name>
<reference evidence="1" key="1">
    <citation type="submission" date="2014-11" db="EMBL/GenBank/DDBJ databases">
        <authorList>
            <person name="Amaro Gonzalez C."/>
        </authorList>
    </citation>
    <scope>NUCLEOTIDE SEQUENCE</scope>
</reference>
<accession>A0A0E9Q575</accession>
<evidence type="ECO:0000313" key="1">
    <source>
        <dbReference type="EMBL" id="JAH12051.1"/>
    </source>
</evidence>
<reference evidence="1" key="2">
    <citation type="journal article" date="2015" name="Fish Shellfish Immunol.">
        <title>Early steps in the European eel (Anguilla anguilla)-Vibrio vulnificus interaction in the gills: Role of the RtxA13 toxin.</title>
        <authorList>
            <person name="Callol A."/>
            <person name="Pajuelo D."/>
            <person name="Ebbesson L."/>
            <person name="Teles M."/>
            <person name="MacKenzie S."/>
            <person name="Amaro C."/>
        </authorList>
    </citation>
    <scope>NUCLEOTIDE SEQUENCE</scope>
</reference>
<proteinExistence type="predicted"/>